<dbReference type="InterPro" id="IPR003347">
    <property type="entry name" value="JmjC_dom"/>
</dbReference>
<reference evidence="6" key="1">
    <citation type="submission" date="2021-01" db="EMBL/GenBank/DDBJ databases">
        <authorList>
            <person name="Corre E."/>
            <person name="Pelletier E."/>
            <person name="Niang G."/>
            <person name="Scheremetjew M."/>
            <person name="Finn R."/>
            <person name="Kale V."/>
            <person name="Holt S."/>
            <person name="Cochrane G."/>
            <person name="Meng A."/>
            <person name="Brown T."/>
            <person name="Cohen L."/>
        </authorList>
    </citation>
    <scope>NUCLEOTIDE SEQUENCE</scope>
    <source>
        <strain evidence="6">Clade-D-RCC1621</strain>
    </source>
</reference>
<dbReference type="EMBL" id="HBFO01003426">
    <property type="protein sequence ID" value="CAD8811271.1"/>
    <property type="molecule type" value="Transcribed_RNA"/>
</dbReference>
<dbReference type="GO" id="GO:0034647">
    <property type="term" value="F:histone H3K4me/H3K4me2/H3K4me3 demethylase activity"/>
    <property type="evidence" value="ECO:0007669"/>
    <property type="project" value="TreeGrafter"/>
</dbReference>
<evidence type="ECO:0000256" key="3">
    <source>
        <dbReference type="SAM" id="MobiDB-lite"/>
    </source>
</evidence>
<feature type="domain" description="JmjN" evidence="4">
    <location>
        <begin position="124"/>
        <end position="166"/>
    </location>
</feature>
<dbReference type="Pfam" id="PF02928">
    <property type="entry name" value="zf-C5HC2"/>
    <property type="match status" value="1"/>
</dbReference>
<evidence type="ECO:0000256" key="1">
    <source>
        <dbReference type="ARBA" id="ARBA00004123"/>
    </source>
</evidence>
<evidence type="ECO:0008006" key="7">
    <source>
        <dbReference type="Google" id="ProtNLM"/>
    </source>
</evidence>
<dbReference type="Gene3D" id="2.60.120.650">
    <property type="entry name" value="Cupin"/>
    <property type="match status" value="1"/>
</dbReference>
<dbReference type="SMART" id="SM00545">
    <property type="entry name" value="JmjN"/>
    <property type="match status" value="1"/>
</dbReference>
<keyword evidence="2" id="KW-0539">Nucleus</keyword>
<dbReference type="InterPro" id="IPR003349">
    <property type="entry name" value="JmjN"/>
</dbReference>
<dbReference type="SUPFAM" id="SSF51197">
    <property type="entry name" value="Clavaminate synthase-like"/>
    <property type="match status" value="1"/>
</dbReference>
<dbReference type="AlphaFoldDB" id="A0A6U0AEM5"/>
<comment type="subcellular location">
    <subcellularLocation>
        <location evidence="1">Nucleus</location>
    </subcellularLocation>
</comment>
<dbReference type="PROSITE" id="PS51184">
    <property type="entry name" value="JMJC"/>
    <property type="match status" value="1"/>
</dbReference>
<dbReference type="Pfam" id="PF02373">
    <property type="entry name" value="JmjC"/>
    <property type="match status" value="1"/>
</dbReference>
<protein>
    <recommendedName>
        <fullName evidence="7">JmjC domain-containing protein</fullName>
    </recommendedName>
</protein>
<evidence type="ECO:0000259" key="4">
    <source>
        <dbReference type="PROSITE" id="PS51183"/>
    </source>
</evidence>
<organism evidence="6">
    <name type="scientific">Ostreococcus mediterraneus</name>
    <dbReference type="NCBI Taxonomy" id="1486918"/>
    <lineage>
        <taxon>Eukaryota</taxon>
        <taxon>Viridiplantae</taxon>
        <taxon>Chlorophyta</taxon>
        <taxon>Mamiellophyceae</taxon>
        <taxon>Mamiellales</taxon>
        <taxon>Bathycoccaceae</taxon>
        <taxon>Ostreococcus</taxon>
    </lineage>
</organism>
<dbReference type="GO" id="GO:0005634">
    <property type="term" value="C:nucleus"/>
    <property type="evidence" value="ECO:0007669"/>
    <property type="project" value="UniProtKB-SubCell"/>
</dbReference>
<feature type="compositionally biased region" description="Gly residues" evidence="3">
    <location>
        <begin position="220"/>
        <end position="240"/>
    </location>
</feature>
<evidence type="ECO:0000256" key="2">
    <source>
        <dbReference type="ARBA" id="ARBA00023242"/>
    </source>
</evidence>
<accession>A0A6U0AEM5</accession>
<proteinExistence type="predicted"/>
<dbReference type="GO" id="GO:0010468">
    <property type="term" value="P:regulation of gene expression"/>
    <property type="evidence" value="ECO:0007669"/>
    <property type="project" value="TreeGrafter"/>
</dbReference>
<feature type="region of interest" description="Disordered" evidence="3">
    <location>
        <begin position="190"/>
        <end position="243"/>
    </location>
</feature>
<dbReference type="SMART" id="SM00558">
    <property type="entry name" value="JmjC"/>
    <property type="match status" value="1"/>
</dbReference>
<name>A0A6U0AEM5_9CHLO</name>
<dbReference type="InterPro" id="IPR004198">
    <property type="entry name" value="Znf_C5HC2"/>
</dbReference>
<evidence type="ECO:0000259" key="5">
    <source>
        <dbReference type="PROSITE" id="PS51184"/>
    </source>
</evidence>
<sequence length="644" mass="71426">MGEVNVASSRAVERAFAVKTVAGDARNGGMGDGDARATSPTPSTPPEKEIEPTKKRRVTPGKASFAFDVHDGAMPFAHDERGEPMFGCETCSFDPDGCEKCLGGPPIRTTWIRERALAYDVPPVKTYRPTEEEWAGDPLEYINSIRPEAEKYGVCNIIPPPSWTPEFCLPDKESLRFRTRIQALNELQNRPAGPSARARAKMLEEEGDDAANVSASTSGRMGGGGGGSRMGGGGGGGRMGGATPEDVEAVVKQYGFQQGARHNLTSLERYSKYFKSTYFSEHGEPQNVSVKDMEGEFWRLIEASEGRNVEVIYGADIATMHVGSGFAKAGVNCPPGQETYASSPWNVCNMPYNSESCLSHVEATTGITVPWLYFGMTMSAFCWHVEDHSFYSVNYHHFGAPKVWYSIPATHSKQFEEVMHRRLPHLFQSQPDLLHSLVTILSPKILQDEGIPVYRVEQHPRSYIITFPYAYHAGFNTGFNCAEAVNFAPIDWLPFGVGATERYVRDKRYQSVAHDQLLSTLTQSAHKHPRFPKVLAEVMQERVDTEEQRVEAAKPLIGQFVRMENTAEAPDLNERDCTTCKADLNWAGVACSCSFGKGRGYVYCLRCVKACECAVEKRTCFYRHTVQELREQVSELRRLAAGTN</sequence>
<feature type="domain" description="JmjC" evidence="5">
    <location>
        <begin position="339"/>
        <end position="504"/>
    </location>
</feature>
<dbReference type="PROSITE" id="PS51183">
    <property type="entry name" value="JMJN"/>
    <property type="match status" value="1"/>
</dbReference>
<gene>
    <name evidence="6" type="ORF">OMED0930_LOCUS2365</name>
</gene>
<dbReference type="GO" id="GO:0000785">
    <property type="term" value="C:chromatin"/>
    <property type="evidence" value="ECO:0007669"/>
    <property type="project" value="TreeGrafter"/>
</dbReference>
<dbReference type="PANTHER" id="PTHR10694">
    <property type="entry name" value="LYSINE-SPECIFIC DEMETHYLASE"/>
    <property type="match status" value="1"/>
</dbReference>
<dbReference type="Pfam" id="PF02375">
    <property type="entry name" value="JmjN"/>
    <property type="match status" value="1"/>
</dbReference>
<dbReference type="PANTHER" id="PTHR10694:SF113">
    <property type="entry name" value="PROTEIN JUMONJI"/>
    <property type="match status" value="1"/>
</dbReference>
<feature type="region of interest" description="Disordered" evidence="3">
    <location>
        <begin position="19"/>
        <end position="61"/>
    </location>
</feature>
<evidence type="ECO:0000313" key="6">
    <source>
        <dbReference type="EMBL" id="CAD8811271.1"/>
    </source>
</evidence>